<dbReference type="InterPro" id="IPR003767">
    <property type="entry name" value="Malate/L-lactate_DH-like"/>
</dbReference>
<proteinExistence type="inferred from homology"/>
<feature type="compositionally biased region" description="Basic and acidic residues" evidence="3">
    <location>
        <begin position="10"/>
        <end position="28"/>
    </location>
</feature>
<dbReference type="AlphaFoldDB" id="A0A8B2NYX0"/>
<dbReference type="Pfam" id="PF02615">
    <property type="entry name" value="Ldh_2"/>
    <property type="match status" value="1"/>
</dbReference>
<feature type="region of interest" description="Disordered" evidence="3">
    <location>
        <begin position="1"/>
        <end position="44"/>
    </location>
</feature>
<comment type="similarity">
    <text evidence="1">Belongs to the LDH2/MDH2 oxidoreductase family.</text>
</comment>
<feature type="compositionally biased region" description="Low complexity" evidence="3">
    <location>
        <begin position="31"/>
        <end position="42"/>
    </location>
</feature>
<gene>
    <name evidence="4" type="ORF">DLJ53_10845</name>
</gene>
<keyword evidence="5" id="KW-1185">Reference proteome</keyword>
<organism evidence="4 5">
    <name type="scientific">Acuticoccus sediminis</name>
    <dbReference type="NCBI Taxonomy" id="2184697"/>
    <lineage>
        <taxon>Bacteria</taxon>
        <taxon>Pseudomonadati</taxon>
        <taxon>Pseudomonadota</taxon>
        <taxon>Alphaproteobacteria</taxon>
        <taxon>Hyphomicrobiales</taxon>
        <taxon>Amorphaceae</taxon>
        <taxon>Acuticoccus</taxon>
    </lineage>
</organism>
<evidence type="ECO:0000256" key="3">
    <source>
        <dbReference type="SAM" id="MobiDB-lite"/>
    </source>
</evidence>
<dbReference type="InterPro" id="IPR036111">
    <property type="entry name" value="Mal/L-sulfo/L-lacto_DH-like_sf"/>
</dbReference>
<dbReference type="PANTHER" id="PTHR11091:SF0">
    <property type="entry name" value="MALATE DEHYDROGENASE"/>
    <property type="match status" value="1"/>
</dbReference>
<dbReference type="InterPro" id="IPR043144">
    <property type="entry name" value="Mal/L-sulf/L-lact_DH-like_ah"/>
</dbReference>
<dbReference type="Proteomes" id="UP000249590">
    <property type="component" value="Unassembled WGS sequence"/>
</dbReference>
<evidence type="ECO:0000256" key="2">
    <source>
        <dbReference type="ARBA" id="ARBA00023002"/>
    </source>
</evidence>
<evidence type="ECO:0000313" key="5">
    <source>
        <dbReference type="Proteomes" id="UP000249590"/>
    </source>
</evidence>
<dbReference type="Gene3D" id="1.10.1530.10">
    <property type="match status" value="1"/>
</dbReference>
<sequence length="373" mass="37584">MAPCGGLRRLGADDDARHLDGPRRHPGDPRAALPSAAGQAAAGMSTMTPEALDALAVRALRANGAPADIAATVASVLVEADVRGVASHGVARLPNYIARARAGLVDAAATAEIVTDAGGLVVLDGRNGYGPTAAARAVEIAAERAAAHGVAWVSVRRSNHFGLAAAYSRWLARAGCAAIVLSNAPPAMAAFGGKRPVLGTNPISMAVPGAEPPVTLDMATTVVARGKIRRAAAEGAPIAESLALDADGHPTTDAGAALDGTLAPIGGPKGYGLALMIELMTGFLAGGAASTELGESSDFSGEAGTCFTFIAARTDHVRQPEARLAEIVAMVRGSGEPGEVLMPGEIEDRRAEASMRDGLAIPAKVLAEIEALL</sequence>
<dbReference type="EMBL" id="QHHQ01000002">
    <property type="protein sequence ID" value="RAI02542.1"/>
    <property type="molecule type" value="Genomic_DNA"/>
</dbReference>
<dbReference type="GO" id="GO:0016491">
    <property type="term" value="F:oxidoreductase activity"/>
    <property type="evidence" value="ECO:0007669"/>
    <property type="project" value="UniProtKB-KW"/>
</dbReference>
<accession>A0A8B2NYX0</accession>
<comment type="caution">
    <text evidence="4">The sequence shown here is derived from an EMBL/GenBank/DDBJ whole genome shotgun (WGS) entry which is preliminary data.</text>
</comment>
<dbReference type="Gene3D" id="3.30.1370.60">
    <property type="entry name" value="Hypothetical oxidoreductase yiak, domain 2"/>
    <property type="match status" value="1"/>
</dbReference>
<evidence type="ECO:0000256" key="1">
    <source>
        <dbReference type="ARBA" id="ARBA00006056"/>
    </source>
</evidence>
<evidence type="ECO:0000313" key="4">
    <source>
        <dbReference type="EMBL" id="RAI02542.1"/>
    </source>
</evidence>
<protein>
    <recommendedName>
        <fullName evidence="6">Ldh family oxidoreductase</fullName>
    </recommendedName>
</protein>
<reference evidence="4 5" key="1">
    <citation type="submission" date="2018-05" db="EMBL/GenBank/DDBJ databases">
        <title>Acuticoccus sediminis sp. nov., isolated from deep-sea sediment of Indian Ocean.</title>
        <authorList>
            <person name="Liu X."/>
            <person name="Lai Q."/>
            <person name="Du Y."/>
            <person name="Sun F."/>
            <person name="Zhang X."/>
            <person name="Wang S."/>
            <person name="Shao Z."/>
        </authorList>
    </citation>
    <scope>NUCLEOTIDE SEQUENCE [LARGE SCALE GENOMIC DNA]</scope>
    <source>
        <strain evidence="4 5">PTG4-2</strain>
    </source>
</reference>
<keyword evidence="2" id="KW-0560">Oxidoreductase</keyword>
<evidence type="ECO:0008006" key="6">
    <source>
        <dbReference type="Google" id="ProtNLM"/>
    </source>
</evidence>
<dbReference type="InterPro" id="IPR043143">
    <property type="entry name" value="Mal/L-sulf/L-lact_DH-like_NADP"/>
</dbReference>
<dbReference type="PANTHER" id="PTHR11091">
    <property type="entry name" value="OXIDOREDUCTASE-RELATED"/>
    <property type="match status" value="1"/>
</dbReference>
<name>A0A8B2NYX0_9HYPH</name>
<dbReference type="SUPFAM" id="SSF89733">
    <property type="entry name" value="L-sulfolactate dehydrogenase-like"/>
    <property type="match status" value="1"/>
</dbReference>